<organism evidence="3 4">
    <name type="scientific">Mucilaginibacter arboris</name>
    <dbReference type="NCBI Taxonomy" id="2682090"/>
    <lineage>
        <taxon>Bacteria</taxon>
        <taxon>Pseudomonadati</taxon>
        <taxon>Bacteroidota</taxon>
        <taxon>Sphingobacteriia</taxon>
        <taxon>Sphingobacteriales</taxon>
        <taxon>Sphingobacteriaceae</taxon>
        <taxon>Mucilaginibacter</taxon>
    </lineage>
</organism>
<evidence type="ECO:0000259" key="2">
    <source>
        <dbReference type="Pfam" id="PF13478"/>
    </source>
</evidence>
<comment type="caution">
    <text evidence="3">The sequence shown here is derived from an EMBL/GenBank/DDBJ whole genome shotgun (WGS) entry which is preliminary data.</text>
</comment>
<protein>
    <submittedName>
        <fullName evidence="3">XdhC/CoxI family protein</fullName>
    </submittedName>
</protein>
<dbReference type="PANTHER" id="PTHR30388:SF6">
    <property type="entry name" value="XANTHINE DEHYDROGENASE SUBUNIT A-RELATED"/>
    <property type="match status" value="1"/>
</dbReference>
<keyword evidence="4" id="KW-1185">Reference proteome</keyword>
<dbReference type="InterPro" id="IPR003777">
    <property type="entry name" value="XdhC_CoxI"/>
</dbReference>
<dbReference type="AlphaFoldDB" id="A0A7K1SX43"/>
<dbReference type="RefSeq" id="WP_157566639.1">
    <property type="nucleotide sequence ID" value="NZ_WPIK01000008.1"/>
</dbReference>
<dbReference type="EMBL" id="WPIK01000008">
    <property type="protein sequence ID" value="MVN21896.1"/>
    <property type="molecule type" value="Genomic_DNA"/>
</dbReference>
<feature type="domain" description="XdhC Rossmann" evidence="2">
    <location>
        <begin position="210"/>
        <end position="353"/>
    </location>
</feature>
<dbReference type="Pfam" id="PF02625">
    <property type="entry name" value="XdhC_CoxI"/>
    <property type="match status" value="1"/>
</dbReference>
<dbReference type="Proteomes" id="UP000462014">
    <property type="component" value="Unassembled WGS sequence"/>
</dbReference>
<feature type="domain" description="XdhC- CoxI" evidence="1">
    <location>
        <begin position="18"/>
        <end position="81"/>
    </location>
</feature>
<dbReference type="Pfam" id="PF13478">
    <property type="entry name" value="XdhC_C"/>
    <property type="match status" value="1"/>
</dbReference>
<name>A0A7K1SX43_9SPHI</name>
<evidence type="ECO:0000313" key="3">
    <source>
        <dbReference type="EMBL" id="MVN21896.1"/>
    </source>
</evidence>
<dbReference type="InterPro" id="IPR027051">
    <property type="entry name" value="XdhC_Rossmann_dom"/>
</dbReference>
<sequence length="383" mass="41962">MSELQRLLTAYDRQRITGNPCALATVTEVEGSSYRRPGARMLVTDDGQLTGSISGGCLEGDALRRARRVMLTGKSEIIVYDSTDIEEDLQHGAQLGCEGTIHILLEPVDYADPNNPVELLRRTSRQDAPVVLVTILSAKNSINNLTGRRVLVANADKQRITLTEDSAADAQIFNDALGVLSSGQSLTQNYRINEGTVRLFLELILPAPQLTVYGVGNDAQPLVRLAVGLGWRVHVVDGRSPQATVQRFPEAESVQVVKLADLEKLNFYPGYAVLMSHNYHYDFAVLQQLVSFNPVNYIGILGPRKKTDRLLNDLAKAGVLINENENERLYGPVGLNIGAETAEEIAVAIMAELLAVRHQAKAGFLRELDGPIHNRNFIAATEN</sequence>
<accession>A0A7K1SX43</accession>
<proteinExistence type="predicted"/>
<dbReference type="Gene3D" id="3.40.50.720">
    <property type="entry name" value="NAD(P)-binding Rossmann-like Domain"/>
    <property type="match status" value="1"/>
</dbReference>
<evidence type="ECO:0000313" key="4">
    <source>
        <dbReference type="Proteomes" id="UP000462014"/>
    </source>
</evidence>
<gene>
    <name evidence="3" type="ORF">GO621_10140</name>
</gene>
<evidence type="ECO:0000259" key="1">
    <source>
        <dbReference type="Pfam" id="PF02625"/>
    </source>
</evidence>
<reference evidence="3 4" key="1">
    <citation type="submission" date="2019-12" db="EMBL/GenBank/DDBJ databases">
        <title>Mucilaginibacter sp. HMF7410 genome sequencing and assembly.</title>
        <authorList>
            <person name="Kang H."/>
            <person name="Cha I."/>
            <person name="Kim H."/>
            <person name="Joh K."/>
        </authorList>
    </citation>
    <scope>NUCLEOTIDE SEQUENCE [LARGE SCALE GENOMIC DNA]</scope>
    <source>
        <strain evidence="3 4">HMF7410</strain>
    </source>
</reference>
<dbReference type="InterPro" id="IPR052698">
    <property type="entry name" value="MoCofactor_Util/Proc"/>
</dbReference>
<dbReference type="PANTHER" id="PTHR30388">
    <property type="entry name" value="ALDEHYDE OXIDOREDUCTASE MOLYBDENUM COFACTOR ASSEMBLY PROTEIN"/>
    <property type="match status" value="1"/>
</dbReference>